<organism evidence="8 9">
    <name type="scientific">Blastopirellula marina</name>
    <dbReference type="NCBI Taxonomy" id="124"/>
    <lineage>
        <taxon>Bacteria</taxon>
        <taxon>Pseudomonadati</taxon>
        <taxon>Planctomycetota</taxon>
        <taxon>Planctomycetia</taxon>
        <taxon>Pirellulales</taxon>
        <taxon>Pirellulaceae</taxon>
        <taxon>Blastopirellula</taxon>
    </lineage>
</organism>
<comment type="caution">
    <text evidence="8">The sequence shown here is derived from an EMBL/GenBank/DDBJ whole genome shotgun (WGS) entry which is preliminary data.</text>
</comment>
<evidence type="ECO:0000313" key="9">
    <source>
        <dbReference type="Proteomes" id="UP000240009"/>
    </source>
</evidence>
<dbReference type="PANTHER" id="PTHR43498">
    <property type="entry name" value="FERREDOXIN:COB-COM HETERODISULFIDE REDUCTASE SUBUNIT A"/>
    <property type="match status" value="1"/>
</dbReference>
<dbReference type="PANTHER" id="PTHR43498:SF1">
    <property type="entry name" value="COB--COM HETERODISULFIDE REDUCTASE IRON-SULFUR SUBUNIT A"/>
    <property type="match status" value="1"/>
</dbReference>
<evidence type="ECO:0000256" key="5">
    <source>
        <dbReference type="ARBA" id="ARBA00023014"/>
    </source>
</evidence>
<evidence type="ECO:0000259" key="7">
    <source>
        <dbReference type="Pfam" id="PF25275"/>
    </source>
</evidence>
<dbReference type="Pfam" id="PF12831">
    <property type="entry name" value="FAD_oxidored"/>
    <property type="match status" value="1"/>
</dbReference>
<keyword evidence="4" id="KW-0408">Iron</keyword>
<evidence type="ECO:0000256" key="2">
    <source>
        <dbReference type="ARBA" id="ARBA00022723"/>
    </source>
</evidence>
<evidence type="ECO:0000256" key="6">
    <source>
        <dbReference type="SAM" id="SignalP"/>
    </source>
</evidence>
<dbReference type="InterPro" id="IPR039650">
    <property type="entry name" value="HdrA-like"/>
</dbReference>
<dbReference type="Pfam" id="PF25275">
    <property type="entry name" value="Golvesin_C"/>
    <property type="match status" value="1"/>
</dbReference>
<dbReference type="RefSeq" id="WP_105352796.1">
    <property type="nucleotide sequence ID" value="NZ_PUIA01000035.1"/>
</dbReference>
<dbReference type="EMBL" id="PUIA01000035">
    <property type="protein sequence ID" value="PQO33234.1"/>
    <property type="molecule type" value="Genomic_DNA"/>
</dbReference>
<reference evidence="8 9" key="1">
    <citation type="submission" date="2018-02" db="EMBL/GenBank/DDBJ databases">
        <title>Comparative genomes isolates from brazilian mangrove.</title>
        <authorList>
            <person name="Araujo J.E."/>
            <person name="Taketani R.G."/>
            <person name="Silva M.C.P."/>
            <person name="Loureco M.V."/>
            <person name="Andreote F.D."/>
        </authorList>
    </citation>
    <scope>NUCLEOTIDE SEQUENCE [LARGE SCALE GENOMIC DNA]</scope>
    <source>
        <strain evidence="8 9">HEX-2 MGV</strain>
    </source>
</reference>
<dbReference type="Proteomes" id="UP000240009">
    <property type="component" value="Unassembled WGS sequence"/>
</dbReference>
<evidence type="ECO:0000256" key="3">
    <source>
        <dbReference type="ARBA" id="ARBA00023002"/>
    </source>
</evidence>
<evidence type="ECO:0000256" key="4">
    <source>
        <dbReference type="ARBA" id="ARBA00023004"/>
    </source>
</evidence>
<dbReference type="InterPro" id="IPR033803">
    <property type="entry name" value="CBD-like_Golvesin-Xly"/>
</dbReference>
<dbReference type="OrthoDB" id="287984at2"/>
<feature type="chain" id="PRO_5015419233" evidence="6">
    <location>
        <begin position="23"/>
        <end position="670"/>
    </location>
</feature>
<name>A0A2S8FN03_9BACT</name>
<dbReference type="SUPFAM" id="SSF51905">
    <property type="entry name" value="FAD/NAD(P)-binding domain"/>
    <property type="match status" value="1"/>
</dbReference>
<proteinExistence type="predicted"/>
<accession>A0A2S8FN03</accession>
<dbReference type="GO" id="GO:0016491">
    <property type="term" value="F:oxidoreductase activity"/>
    <property type="evidence" value="ECO:0007669"/>
    <property type="project" value="UniProtKB-KW"/>
</dbReference>
<feature type="domain" description="Golvesin/Xly CBD-like" evidence="7">
    <location>
        <begin position="543"/>
        <end position="667"/>
    </location>
</feature>
<keyword evidence="3" id="KW-0560">Oxidoreductase</keyword>
<feature type="signal peptide" evidence="6">
    <location>
        <begin position="1"/>
        <end position="22"/>
    </location>
</feature>
<keyword evidence="2" id="KW-0479">Metal-binding</keyword>
<dbReference type="GO" id="GO:0051539">
    <property type="term" value="F:4 iron, 4 sulfur cluster binding"/>
    <property type="evidence" value="ECO:0007669"/>
    <property type="project" value="UniProtKB-KW"/>
</dbReference>
<keyword evidence="5" id="KW-0411">Iron-sulfur</keyword>
<evidence type="ECO:0000313" key="8">
    <source>
        <dbReference type="EMBL" id="PQO33234.1"/>
    </source>
</evidence>
<dbReference type="InterPro" id="IPR036188">
    <property type="entry name" value="FAD/NAD-bd_sf"/>
</dbReference>
<protein>
    <submittedName>
        <fullName evidence="8">FAD-dependent oxidoreductase</fullName>
    </submittedName>
</protein>
<dbReference type="GO" id="GO:0046872">
    <property type="term" value="F:metal ion binding"/>
    <property type="evidence" value="ECO:0007669"/>
    <property type="project" value="UniProtKB-KW"/>
</dbReference>
<keyword evidence="1" id="KW-0004">4Fe-4S</keyword>
<evidence type="ECO:0000256" key="1">
    <source>
        <dbReference type="ARBA" id="ARBA00022485"/>
    </source>
</evidence>
<dbReference type="AlphaFoldDB" id="A0A2S8FN03"/>
<sequence>MHKTFLPAVLLLISVVASHGLAQTLPEPAVEGLRYYYPPEKVEPREIEADICVYGGTSGGVVAAIQARRMGKSAVLLSFGKHVGGLTTGGLSHTDGGGADVCGGIAREFYNQIGQSHFKPSDAEDVYKKMLAEAGVEVHYLAHLDKVTKQGTQITSISMENGLVVKAKQFIDATYEGDLLARAGVSYAVGREANNVYDETYDGIRQPGTGGHNFPKAIDPYVKPGDPSSGLLPRIVADGGVPGEGDKAIQAYCFRMRLVKGEDRLPFPKPNVYDTQQYEVLARLFESGADPRMGWSIDTNNHHLFNGAYFIDFVGGNTDWPEGDWKTREQIYQDHANYQIGVMYYLTHSPRIPSEWREKFAAFGLPTDEYRDTSGWTHELYIREGRRMLSDYVMTQENCQGYEVPEDSIGLASYNMDSHHCQMVAVDGAIRNEGNVEIRVSPYPIAYRAITPKSSECTNLLVPVALSSSHIAFGSIRMEPVFMILGQSAATAASQAIDDKVNVQNVQYDQLAKRLLEDGQIIQYKGASGVPVSLAKLKGIGVDDRDAKLTGEWEESNHIRPFVGRGYRHDKNEAKGECTATFTTKLKPGEYEVRLAYSANGNRASNLPVTIKYVGGEQKVIVNQREKPSVDEIFVSLGNFRFDKQGEVVVSNEGTNGHVIIDAVVFVPVE</sequence>
<keyword evidence="6" id="KW-0732">Signal</keyword>
<gene>
    <name evidence="8" type="ORF">C5Y96_10295</name>
</gene>